<dbReference type="InterPro" id="IPR000866">
    <property type="entry name" value="AhpC/TSA"/>
</dbReference>
<evidence type="ECO:0000313" key="4">
    <source>
        <dbReference type="Proteomes" id="UP000547973"/>
    </source>
</evidence>
<dbReference type="GO" id="GO:0016209">
    <property type="term" value="F:antioxidant activity"/>
    <property type="evidence" value="ECO:0007669"/>
    <property type="project" value="InterPro"/>
</dbReference>
<comment type="caution">
    <text evidence="3">The sequence shown here is derived from an EMBL/GenBank/DDBJ whole genome shotgun (WGS) entry which is preliminary data.</text>
</comment>
<dbReference type="Pfam" id="PF00578">
    <property type="entry name" value="AhpC-TSA"/>
    <property type="match status" value="1"/>
</dbReference>
<name>A0A7Y9Z792_9MICO</name>
<sequence>MKRIIPIFAMAIATALTLAACSAAAPDTVTMSNAAAAGSGQGAAMASAAAGAEQKWADPSAPDIFKFMATDLVTGKPVDGTTLIGKDVVMWFWASWCPVCNAEAGAMVNAMPSFPPGVTVLGVAGESSVAESKTFIADHPGIDGFPSIYDQDGHIWKDFGVVGQPTMVLIKHDGMSLTYEGGYGKYDIIDKVAWLGQA</sequence>
<dbReference type="PROSITE" id="PS51257">
    <property type="entry name" value="PROKAR_LIPOPROTEIN"/>
    <property type="match status" value="1"/>
</dbReference>
<organism evidence="3 4">
    <name type="scientific">Demequina lutea</name>
    <dbReference type="NCBI Taxonomy" id="431489"/>
    <lineage>
        <taxon>Bacteria</taxon>
        <taxon>Bacillati</taxon>
        <taxon>Actinomycetota</taxon>
        <taxon>Actinomycetes</taxon>
        <taxon>Micrococcales</taxon>
        <taxon>Demequinaceae</taxon>
        <taxon>Demequina</taxon>
    </lineage>
</organism>
<evidence type="ECO:0000259" key="2">
    <source>
        <dbReference type="PROSITE" id="PS51352"/>
    </source>
</evidence>
<keyword evidence="1" id="KW-0732">Signal</keyword>
<dbReference type="InterPro" id="IPR036249">
    <property type="entry name" value="Thioredoxin-like_sf"/>
</dbReference>
<gene>
    <name evidence="3" type="ORF">BKA03_000025</name>
</gene>
<dbReference type="PANTHER" id="PTHR42852">
    <property type="entry name" value="THIOL:DISULFIDE INTERCHANGE PROTEIN DSBE"/>
    <property type="match status" value="1"/>
</dbReference>
<keyword evidence="4" id="KW-1185">Reference proteome</keyword>
<feature type="domain" description="Thioredoxin" evidence="2">
    <location>
        <begin position="55"/>
        <end position="198"/>
    </location>
</feature>
<dbReference type="GO" id="GO:0016491">
    <property type="term" value="F:oxidoreductase activity"/>
    <property type="evidence" value="ECO:0007669"/>
    <property type="project" value="InterPro"/>
</dbReference>
<dbReference type="Proteomes" id="UP000547973">
    <property type="component" value="Unassembled WGS sequence"/>
</dbReference>
<evidence type="ECO:0000313" key="3">
    <source>
        <dbReference type="EMBL" id="NYI39906.1"/>
    </source>
</evidence>
<dbReference type="Gene3D" id="3.40.30.10">
    <property type="entry name" value="Glutaredoxin"/>
    <property type="match status" value="1"/>
</dbReference>
<dbReference type="RefSeq" id="WP_083971804.1">
    <property type="nucleotide sequence ID" value="NZ_BBRC01000012.1"/>
</dbReference>
<protein>
    <submittedName>
        <fullName evidence="3">Peroxiredoxin</fullName>
    </submittedName>
</protein>
<dbReference type="InterPro" id="IPR013766">
    <property type="entry name" value="Thioredoxin_domain"/>
</dbReference>
<dbReference type="PANTHER" id="PTHR42852:SF17">
    <property type="entry name" value="THIOREDOXIN-LIKE PROTEIN HI_1115"/>
    <property type="match status" value="1"/>
</dbReference>
<dbReference type="EMBL" id="JACBZO010000001">
    <property type="protein sequence ID" value="NYI39906.1"/>
    <property type="molecule type" value="Genomic_DNA"/>
</dbReference>
<dbReference type="PROSITE" id="PS51352">
    <property type="entry name" value="THIOREDOXIN_2"/>
    <property type="match status" value="1"/>
</dbReference>
<dbReference type="AlphaFoldDB" id="A0A7Y9Z792"/>
<dbReference type="InterPro" id="IPR050553">
    <property type="entry name" value="Thioredoxin_ResA/DsbE_sf"/>
</dbReference>
<dbReference type="SUPFAM" id="SSF52833">
    <property type="entry name" value="Thioredoxin-like"/>
    <property type="match status" value="1"/>
</dbReference>
<dbReference type="CDD" id="cd02966">
    <property type="entry name" value="TlpA_like_family"/>
    <property type="match status" value="1"/>
</dbReference>
<reference evidence="3 4" key="1">
    <citation type="submission" date="2020-07" db="EMBL/GenBank/DDBJ databases">
        <title>Sequencing the genomes of 1000 actinobacteria strains.</title>
        <authorList>
            <person name="Klenk H.-P."/>
        </authorList>
    </citation>
    <scope>NUCLEOTIDE SEQUENCE [LARGE SCALE GENOMIC DNA]</scope>
    <source>
        <strain evidence="3 4">DSM 19970</strain>
    </source>
</reference>
<evidence type="ECO:0000256" key="1">
    <source>
        <dbReference type="SAM" id="SignalP"/>
    </source>
</evidence>
<dbReference type="OrthoDB" id="9790194at2"/>
<feature type="chain" id="PRO_5039006169" evidence="1">
    <location>
        <begin position="26"/>
        <end position="198"/>
    </location>
</feature>
<feature type="signal peptide" evidence="1">
    <location>
        <begin position="1"/>
        <end position="25"/>
    </location>
</feature>
<proteinExistence type="predicted"/>
<accession>A0A7Y9Z792</accession>